<dbReference type="Proteomes" id="UP000017647">
    <property type="component" value="Segment"/>
</dbReference>
<organism evidence="2 3">
    <name type="scientific">Bacillus phage Glittering</name>
    <dbReference type="NCBI Taxonomy" id="2884421"/>
    <lineage>
        <taxon>Viruses</taxon>
        <taxon>Duplodnaviria</taxon>
        <taxon>Heunggongvirae</taxon>
        <taxon>Uroviricota</taxon>
        <taxon>Caudoviricetes</taxon>
        <taxon>Ehrlichviridae</taxon>
        <taxon>Andromedavirus</taxon>
        <taxon>Andromedavirus glittering</taxon>
    </lineage>
</organism>
<reference evidence="2 3" key="1">
    <citation type="journal article" date="2013" name="Genome Announc.">
        <title>Complete Genome of Bacillus pumilus Siphophage Glittering.</title>
        <authorList>
            <person name="Matthew S.P."/>
            <person name="Decker S.L."/>
            <person name="Chamakura K.R."/>
            <person name="Kuty Everett G.F."/>
        </authorList>
    </citation>
    <scope>NUCLEOTIDE SEQUENCE [LARGE SCALE GENOMIC DNA]</scope>
</reference>
<dbReference type="KEGG" id="vg:17959439"/>
<feature type="transmembrane region" description="Helical" evidence="1">
    <location>
        <begin position="32"/>
        <end position="54"/>
    </location>
</feature>
<dbReference type="EMBL" id="KF669651">
    <property type="protein sequence ID" value="AGY47236.1"/>
    <property type="molecule type" value="Genomic_DNA"/>
</dbReference>
<accession>U5PTZ7</accession>
<feature type="transmembrane region" description="Helical" evidence="1">
    <location>
        <begin position="6"/>
        <end position="25"/>
    </location>
</feature>
<name>U5PTZ7_9CAUD</name>
<evidence type="ECO:0000256" key="1">
    <source>
        <dbReference type="SAM" id="Phobius"/>
    </source>
</evidence>
<sequence>MTLFTMWVIFIFSVLACISLVGDIIRSNGWNTVVSIFALFVQVVLTVVLYHIVIHGGFNL</sequence>
<keyword evidence="1" id="KW-0472">Membrane</keyword>
<dbReference type="OrthoDB" id="27148at10239"/>
<protein>
    <submittedName>
        <fullName evidence="2">Uncharacterized protein</fullName>
    </submittedName>
</protein>
<evidence type="ECO:0000313" key="2">
    <source>
        <dbReference type="EMBL" id="AGY47236.1"/>
    </source>
</evidence>
<evidence type="ECO:0000313" key="3">
    <source>
        <dbReference type="Proteomes" id="UP000017647"/>
    </source>
</evidence>
<gene>
    <name evidence="2" type="ORF">Glittering_49</name>
</gene>
<keyword evidence="1" id="KW-1133">Transmembrane helix</keyword>
<dbReference type="GeneID" id="17959439"/>
<dbReference type="RefSeq" id="YP_008770685.1">
    <property type="nucleotide sequence ID" value="NC_022766.1"/>
</dbReference>
<keyword evidence="3" id="KW-1185">Reference proteome</keyword>
<keyword evidence="1" id="KW-0812">Transmembrane</keyword>
<proteinExistence type="predicted"/>